<keyword evidence="1" id="KW-0812">Transmembrane</keyword>
<comment type="caution">
    <text evidence="2">The sequence shown here is derived from an EMBL/GenBank/DDBJ whole genome shotgun (WGS) entry which is preliminary data.</text>
</comment>
<evidence type="ECO:0008006" key="5">
    <source>
        <dbReference type="Google" id="ProtNLM"/>
    </source>
</evidence>
<dbReference type="AlphaFoldDB" id="A0AA86RAC1"/>
<feature type="transmembrane region" description="Helical" evidence="1">
    <location>
        <begin position="507"/>
        <end position="527"/>
    </location>
</feature>
<evidence type="ECO:0000313" key="3">
    <source>
        <dbReference type="EMBL" id="CAL6039595.1"/>
    </source>
</evidence>
<evidence type="ECO:0000313" key="2">
    <source>
        <dbReference type="EMBL" id="CAI9974774.1"/>
    </source>
</evidence>
<sequence>MYQIFVYSIQVCFGNISLTSNKMYNTYALVIGPSIECFEFDNQPITATLRFLNIQLPLTSVQQTQTFWSQQNLSFWFTFDSQIYSELTMHQTVDLALTISGQTFVRTVPFITHTNFNGNKCWKDVEFSVDNDQAFNISVTPLQCQISSKVKVYLEYFNQSWIQIPIKSTITTDPQFKGYKNNIYNQAEIKYFNTSSNNDAPNAQRIINFIQYFKSNIQVLLRLKIVETDTSIKIKNTMIVEIKNYSNQLSKQCILVEPRITIQSWYAFATISSPSIVDCFQSDTRSKIFKAILHVYDQNMKIQSISEYSTDMQLMRQRLGIPFYHLDQNEQINEKLNYYYVLMLQSLDYKGQMINSMYYKGVAIKSCYKDMLVEFYDKQVCLKMLLFDNDVCRQQLTTTGIVGLFTGKLDPNISDPTQRQTFFWYNINFKVPESWFGSYNRYCFTDNEDTGQYQGTRVTGSYINRLTLLAKGVQKINITTNFVLNTKTEQYYCSKFSNVILQTKINYISIAFGIVFIIVMIITSCVLKHQIINKFNQNIIIQNYIKQELTNQQFEPVSQISNSSQLEISQSDENQLSIINAVNEEIQQ</sequence>
<reference evidence="3 4" key="2">
    <citation type="submission" date="2024-07" db="EMBL/GenBank/DDBJ databases">
        <authorList>
            <person name="Akdeniz Z."/>
        </authorList>
    </citation>
    <scope>NUCLEOTIDE SEQUENCE [LARGE SCALE GENOMIC DNA]</scope>
</reference>
<evidence type="ECO:0000256" key="1">
    <source>
        <dbReference type="SAM" id="Phobius"/>
    </source>
</evidence>
<keyword evidence="4" id="KW-1185">Reference proteome</keyword>
<dbReference type="Proteomes" id="UP001642409">
    <property type="component" value="Unassembled WGS sequence"/>
</dbReference>
<dbReference type="EMBL" id="CAXDID020000143">
    <property type="protein sequence ID" value="CAL6039595.1"/>
    <property type="molecule type" value="Genomic_DNA"/>
</dbReference>
<organism evidence="2">
    <name type="scientific">Hexamita inflata</name>
    <dbReference type="NCBI Taxonomy" id="28002"/>
    <lineage>
        <taxon>Eukaryota</taxon>
        <taxon>Metamonada</taxon>
        <taxon>Diplomonadida</taxon>
        <taxon>Hexamitidae</taxon>
        <taxon>Hexamitinae</taxon>
        <taxon>Hexamita</taxon>
    </lineage>
</organism>
<reference evidence="2" key="1">
    <citation type="submission" date="2023-06" db="EMBL/GenBank/DDBJ databases">
        <authorList>
            <person name="Kurt Z."/>
        </authorList>
    </citation>
    <scope>NUCLEOTIDE SEQUENCE</scope>
</reference>
<dbReference type="EMBL" id="CATOUU010001155">
    <property type="protein sequence ID" value="CAI9974774.1"/>
    <property type="molecule type" value="Genomic_DNA"/>
</dbReference>
<name>A0AA86RAC1_9EUKA</name>
<evidence type="ECO:0000313" key="4">
    <source>
        <dbReference type="Proteomes" id="UP001642409"/>
    </source>
</evidence>
<proteinExistence type="predicted"/>
<keyword evidence="1" id="KW-1133">Transmembrane helix</keyword>
<gene>
    <name evidence="3" type="ORF">HINF_LOCUS37928</name>
    <name evidence="2" type="ORF">HINF_LOCUS62419</name>
</gene>
<keyword evidence="1" id="KW-0472">Membrane</keyword>
<accession>A0AA86RAC1</accession>
<protein>
    <recommendedName>
        <fullName evidence="5">Transmembrane protein</fullName>
    </recommendedName>
</protein>